<evidence type="ECO:0000313" key="2">
    <source>
        <dbReference type="EMBL" id="AMG38982.1"/>
    </source>
</evidence>
<keyword evidence="1" id="KW-0732">Signal</keyword>
<dbReference type="PROSITE" id="PS51257">
    <property type="entry name" value="PROKAR_LIPOPROTEIN"/>
    <property type="match status" value="1"/>
</dbReference>
<sequence>MIKRVLPLAALGLSLATLSAACAAAPIDNSALEQPAFREHKTTYGVVYRLPREVNAVLDAKVSGTLKQDLLALGLKTEAETPNIPHVTVVHIHSADSATPQRMLRALPKPPAPLQVTLKDFYPTEAAKGAGHPWWLDLGVVKSGAGFEAMMAYNTVATAALAPLRDGPLPRVTGPVYAKMADAGRDLVKTMGVSGVNVMKDGKEVRAHNPHTTLVYSMALYDARLADAMKQESAKFNAVLPDGIQTTFKDVSIVEIGFAGNVLREIYRVSLEDGSAIDVATGKPVSR</sequence>
<name>A0A0X8P2Z7_ALCXX</name>
<dbReference type="RefSeq" id="WP_061073546.1">
    <property type="nucleotide sequence ID" value="NZ_CP014060.2"/>
</dbReference>
<dbReference type="Proteomes" id="UP000060602">
    <property type="component" value="Chromosome"/>
</dbReference>
<feature type="signal peptide" evidence="1">
    <location>
        <begin position="1"/>
        <end position="23"/>
    </location>
</feature>
<organism evidence="2 3">
    <name type="scientific">Alcaligenes xylosoxydans xylosoxydans</name>
    <name type="common">Achromobacter xylosoxidans</name>
    <dbReference type="NCBI Taxonomy" id="85698"/>
    <lineage>
        <taxon>Bacteria</taxon>
        <taxon>Pseudomonadati</taxon>
        <taxon>Pseudomonadota</taxon>
        <taxon>Betaproteobacteria</taxon>
        <taxon>Burkholderiales</taxon>
        <taxon>Alcaligenaceae</taxon>
        <taxon>Achromobacter</taxon>
    </lineage>
</organism>
<accession>A0A0X8P2Z7</accession>
<dbReference type="EMBL" id="CP014060">
    <property type="protein sequence ID" value="AMG38982.1"/>
    <property type="molecule type" value="Genomic_DNA"/>
</dbReference>
<reference evidence="3" key="1">
    <citation type="submission" date="2015-12" db="EMBL/GenBank/DDBJ databases">
        <title>FDA dAtabase for Regulatory Grade micrObial Sequences (FDA-ARGOS): Supporting development and validation of Infectious Disease Dx tests.</title>
        <authorList>
            <person name="Case J."/>
            <person name="Tallon L."/>
            <person name="Sadzewicz L."/>
            <person name="Sengamalay N."/>
            <person name="Ott S."/>
            <person name="Godinez A."/>
            <person name="Nagaraj S."/>
            <person name="Nadendla S."/>
            <person name="Sichtig H."/>
        </authorList>
    </citation>
    <scope>NUCLEOTIDE SEQUENCE [LARGE SCALE GENOMIC DNA]</scope>
    <source>
        <strain evidence="3">FDAARGOS_147</strain>
    </source>
</reference>
<proteinExistence type="predicted"/>
<evidence type="ECO:0000256" key="1">
    <source>
        <dbReference type="SAM" id="SignalP"/>
    </source>
</evidence>
<evidence type="ECO:0000313" key="3">
    <source>
        <dbReference type="Proteomes" id="UP000060602"/>
    </source>
</evidence>
<feature type="chain" id="PRO_5007069261" evidence="1">
    <location>
        <begin position="24"/>
        <end position="287"/>
    </location>
</feature>
<dbReference type="AlphaFoldDB" id="A0A0X8P2Z7"/>
<protein>
    <submittedName>
        <fullName evidence="2">Uncharacterized protein</fullName>
    </submittedName>
</protein>
<gene>
    <name evidence="2" type="ORF">AL504_24925</name>
</gene>